<evidence type="ECO:0000256" key="1">
    <source>
        <dbReference type="SAM" id="MobiDB-lite"/>
    </source>
</evidence>
<keyword evidence="4" id="KW-1185">Reference proteome</keyword>
<gene>
    <name evidence="3" type="ORF">XI38_13700</name>
</gene>
<feature type="region of interest" description="Disordered" evidence="1">
    <location>
        <begin position="1"/>
        <end position="31"/>
    </location>
</feature>
<evidence type="ECO:0000313" key="3">
    <source>
        <dbReference type="EMBL" id="KOS09820.1"/>
    </source>
</evidence>
<keyword evidence="2" id="KW-0812">Transmembrane</keyword>
<sequence length="212" mass="22406">MAGRPNRVVAEIGRPETPQETADRKAAASRTYRASQTTRNLIAALLVTLAVVAVIIFIVPRGQVPERPPIDVPAAAASASAAEERPVIAPATPQGWRVNVAAVEGNLPRAWTIVYATETGFVRVEQGFDADPAWPSRELAGSAVDGTVDIGGITWDRYVIRNPERAGNITSAISTSVGEDIVMVFGAADDETIRIAAEAVAPEILTLAEEAQ</sequence>
<dbReference type="InterPro" id="IPR025339">
    <property type="entry name" value="DUF4245"/>
</dbReference>
<accession>A0A0M8MM39</accession>
<dbReference type="Proteomes" id="UP000037737">
    <property type="component" value="Unassembled WGS sequence"/>
</dbReference>
<dbReference type="OrthoDB" id="4801970at2"/>
<reference evidence="3" key="1">
    <citation type="submission" date="2015-04" db="EMBL/GenBank/DDBJ databases">
        <title>Complete genome sequence of Microbacterium chocolatum SIT 101, a bacterium enantioselectively hydrolyzing mesomeric diesters.</title>
        <authorList>
            <person name="Li X."/>
            <person name="Xu Y."/>
        </authorList>
    </citation>
    <scope>NUCLEOTIDE SEQUENCE [LARGE SCALE GENOMIC DNA]</scope>
    <source>
        <strain evidence="3">SIT 101</strain>
    </source>
</reference>
<evidence type="ECO:0000313" key="4">
    <source>
        <dbReference type="Proteomes" id="UP000037737"/>
    </source>
</evidence>
<dbReference type="Pfam" id="PF14030">
    <property type="entry name" value="DUF4245"/>
    <property type="match status" value="1"/>
</dbReference>
<dbReference type="AlphaFoldDB" id="A0A0M8MM39"/>
<dbReference type="EMBL" id="LAVO01000017">
    <property type="protein sequence ID" value="KOS09820.1"/>
    <property type="molecule type" value="Genomic_DNA"/>
</dbReference>
<keyword evidence="2" id="KW-1133">Transmembrane helix</keyword>
<protein>
    <submittedName>
        <fullName evidence="3">Amino acid transporter</fullName>
    </submittedName>
</protein>
<evidence type="ECO:0000256" key="2">
    <source>
        <dbReference type="SAM" id="Phobius"/>
    </source>
</evidence>
<keyword evidence="2" id="KW-0472">Membrane</keyword>
<proteinExistence type="predicted"/>
<dbReference type="PATRIC" id="fig|84292.3.peg.2786"/>
<name>A0A0M8MM39_9MICO</name>
<dbReference type="KEGG" id="mcw:A8L33_12395"/>
<comment type="caution">
    <text evidence="3">The sequence shown here is derived from an EMBL/GenBank/DDBJ whole genome shotgun (WGS) entry which is preliminary data.</text>
</comment>
<organism evidence="3 4">
    <name type="scientific">Microbacterium aurantiacum</name>
    <dbReference type="NCBI Taxonomy" id="162393"/>
    <lineage>
        <taxon>Bacteria</taxon>
        <taxon>Bacillati</taxon>
        <taxon>Actinomycetota</taxon>
        <taxon>Actinomycetes</taxon>
        <taxon>Micrococcales</taxon>
        <taxon>Microbacteriaceae</taxon>
        <taxon>Microbacterium</taxon>
    </lineage>
</organism>
<feature type="transmembrane region" description="Helical" evidence="2">
    <location>
        <begin position="40"/>
        <end position="59"/>
    </location>
</feature>